<dbReference type="Proteomes" id="UP001603857">
    <property type="component" value="Unassembled WGS sequence"/>
</dbReference>
<keyword evidence="1" id="KW-0732">Signal</keyword>
<feature type="chain" id="PRO_5044865461" evidence="1">
    <location>
        <begin position="20"/>
        <end position="209"/>
    </location>
</feature>
<comment type="caution">
    <text evidence="2">The sequence shown here is derived from an EMBL/GenBank/DDBJ whole genome shotgun (WGS) entry which is preliminary data.</text>
</comment>
<name>A0ABD1LUS0_9FABA</name>
<organism evidence="2 3">
    <name type="scientific">Flemingia macrophylla</name>
    <dbReference type="NCBI Taxonomy" id="520843"/>
    <lineage>
        <taxon>Eukaryota</taxon>
        <taxon>Viridiplantae</taxon>
        <taxon>Streptophyta</taxon>
        <taxon>Embryophyta</taxon>
        <taxon>Tracheophyta</taxon>
        <taxon>Spermatophyta</taxon>
        <taxon>Magnoliopsida</taxon>
        <taxon>eudicotyledons</taxon>
        <taxon>Gunneridae</taxon>
        <taxon>Pentapetalae</taxon>
        <taxon>rosids</taxon>
        <taxon>fabids</taxon>
        <taxon>Fabales</taxon>
        <taxon>Fabaceae</taxon>
        <taxon>Papilionoideae</taxon>
        <taxon>50 kb inversion clade</taxon>
        <taxon>NPAAA clade</taxon>
        <taxon>indigoferoid/millettioid clade</taxon>
        <taxon>Phaseoleae</taxon>
        <taxon>Flemingia</taxon>
    </lineage>
</organism>
<proteinExistence type="predicted"/>
<dbReference type="AlphaFoldDB" id="A0ABD1LUS0"/>
<accession>A0ABD1LUS0</accession>
<sequence>MLTLHHLVPLLKLQWFILCSRFPASKYDIFYSIPELQSESGEEENEEIGMQTKQLKSTSHKRSWLDDMIESEPHSPELFWDTESKPQNALPQPKSLFDCPVNPRILNDADSRRSVFSSPSSSQMIPLLLRPSLPSSDYLVQSVPSIKFQQSFLASTRISCVALCFCSSFPKASLRLKNQVRNCTVCAAGTADGCVVVASSGAVTKRNMV</sequence>
<dbReference type="EMBL" id="JBGMDY010000007">
    <property type="protein sequence ID" value="KAL2327277.1"/>
    <property type="molecule type" value="Genomic_DNA"/>
</dbReference>
<protein>
    <submittedName>
        <fullName evidence="2">Uncharacterized protein</fullName>
    </submittedName>
</protein>
<evidence type="ECO:0000256" key="1">
    <source>
        <dbReference type="SAM" id="SignalP"/>
    </source>
</evidence>
<gene>
    <name evidence="2" type="ORF">Fmac_020704</name>
</gene>
<keyword evidence="3" id="KW-1185">Reference proteome</keyword>
<feature type="signal peptide" evidence="1">
    <location>
        <begin position="1"/>
        <end position="19"/>
    </location>
</feature>
<evidence type="ECO:0000313" key="3">
    <source>
        <dbReference type="Proteomes" id="UP001603857"/>
    </source>
</evidence>
<evidence type="ECO:0000313" key="2">
    <source>
        <dbReference type="EMBL" id="KAL2327277.1"/>
    </source>
</evidence>
<reference evidence="2 3" key="1">
    <citation type="submission" date="2024-08" db="EMBL/GenBank/DDBJ databases">
        <title>Insights into the chromosomal genome structure of Flemingia macrophylla.</title>
        <authorList>
            <person name="Ding Y."/>
            <person name="Zhao Y."/>
            <person name="Bi W."/>
            <person name="Wu M."/>
            <person name="Zhao G."/>
            <person name="Gong Y."/>
            <person name="Li W."/>
            <person name="Zhang P."/>
        </authorList>
    </citation>
    <scope>NUCLEOTIDE SEQUENCE [LARGE SCALE GENOMIC DNA]</scope>
    <source>
        <strain evidence="2">DYQJB</strain>
        <tissue evidence="2">Leaf</tissue>
    </source>
</reference>